<reference evidence="7" key="1">
    <citation type="submission" date="2023-08" db="EMBL/GenBank/DDBJ databases">
        <authorList>
            <person name="Audoor S."/>
            <person name="Bilcke G."/>
        </authorList>
    </citation>
    <scope>NUCLEOTIDE SEQUENCE</scope>
</reference>
<organism evidence="7 8">
    <name type="scientific">Cylindrotheca closterium</name>
    <dbReference type="NCBI Taxonomy" id="2856"/>
    <lineage>
        <taxon>Eukaryota</taxon>
        <taxon>Sar</taxon>
        <taxon>Stramenopiles</taxon>
        <taxon>Ochrophyta</taxon>
        <taxon>Bacillariophyta</taxon>
        <taxon>Bacillariophyceae</taxon>
        <taxon>Bacillariophycidae</taxon>
        <taxon>Bacillariales</taxon>
        <taxon>Bacillariaceae</taxon>
        <taxon>Cylindrotheca</taxon>
    </lineage>
</organism>
<protein>
    <recommendedName>
        <fullName evidence="6">ACT domain-containing protein</fullName>
    </recommendedName>
</protein>
<comment type="caution">
    <text evidence="7">The sequence shown here is derived from an EMBL/GenBank/DDBJ whole genome shotgun (WGS) entry which is preliminary data.</text>
</comment>
<evidence type="ECO:0000313" key="8">
    <source>
        <dbReference type="Proteomes" id="UP001295423"/>
    </source>
</evidence>
<gene>
    <name evidence="7" type="ORF">CYCCA115_LOCUS16860</name>
</gene>
<dbReference type="AlphaFoldDB" id="A0AAD2G2F5"/>
<keyword evidence="3" id="KW-0812">Transmembrane</keyword>
<evidence type="ECO:0000256" key="3">
    <source>
        <dbReference type="ARBA" id="ARBA00022692"/>
    </source>
</evidence>
<keyword evidence="4" id="KW-1133">Transmembrane helix</keyword>
<dbReference type="Proteomes" id="UP001295423">
    <property type="component" value="Unassembled WGS sequence"/>
</dbReference>
<dbReference type="InterPro" id="IPR002912">
    <property type="entry name" value="ACT_dom"/>
</dbReference>
<name>A0AAD2G2F5_9STRA</name>
<evidence type="ECO:0000256" key="5">
    <source>
        <dbReference type="ARBA" id="ARBA00023136"/>
    </source>
</evidence>
<comment type="similarity">
    <text evidence="2">Belongs to the peroxisomal membrane protein PXMP2/4 family.</text>
</comment>
<evidence type="ECO:0000256" key="2">
    <source>
        <dbReference type="ARBA" id="ARBA00006824"/>
    </source>
</evidence>
<dbReference type="Gene3D" id="3.30.70.260">
    <property type="match status" value="2"/>
</dbReference>
<dbReference type="PANTHER" id="PTHR11266">
    <property type="entry name" value="PEROXISOMAL MEMBRANE PROTEIN 2, PXMP2 MPV17"/>
    <property type="match status" value="1"/>
</dbReference>
<dbReference type="InterPro" id="IPR045865">
    <property type="entry name" value="ACT-like_dom_sf"/>
</dbReference>
<accession>A0AAD2G2F5</accession>
<proteinExistence type="inferred from homology"/>
<evidence type="ECO:0000256" key="1">
    <source>
        <dbReference type="ARBA" id="ARBA00004141"/>
    </source>
</evidence>
<dbReference type="EMBL" id="CAKOGP040001953">
    <property type="protein sequence ID" value="CAJ1957745.1"/>
    <property type="molecule type" value="Genomic_DNA"/>
</dbReference>
<keyword evidence="8" id="KW-1185">Reference proteome</keyword>
<dbReference type="InterPro" id="IPR007248">
    <property type="entry name" value="Mpv17_PMP22"/>
</dbReference>
<evidence type="ECO:0000256" key="4">
    <source>
        <dbReference type="ARBA" id="ARBA00022989"/>
    </source>
</evidence>
<dbReference type="Pfam" id="PF04117">
    <property type="entry name" value="Mpv17_PMP22"/>
    <property type="match status" value="1"/>
</dbReference>
<dbReference type="Pfam" id="PF13740">
    <property type="entry name" value="ACT_6"/>
    <property type="match status" value="1"/>
</dbReference>
<comment type="subcellular location">
    <subcellularLocation>
        <location evidence="1">Membrane</location>
        <topology evidence="1">Multi-pass membrane protein</topology>
    </subcellularLocation>
</comment>
<evidence type="ECO:0000313" key="7">
    <source>
        <dbReference type="EMBL" id="CAJ1957745.1"/>
    </source>
</evidence>
<dbReference type="PANTHER" id="PTHR11266:SF21">
    <property type="entry name" value="ACT DOMAIN-CONTAINING PROTEIN"/>
    <property type="match status" value="1"/>
</dbReference>
<dbReference type="SUPFAM" id="SSF55021">
    <property type="entry name" value="ACT-like"/>
    <property type="match status" value="2"/>
</dbReference>
<sequence>MLSRLQQIPLQYPFAFGVVLSGFKTSFSDLLVQKVIERRQEIDWKRNAAFASFGFLYLGGVQYTLYVPIFGRLFPQARTFVKLGWREKMRDTKGLFAVFAQTFLDQCVHHPLMYFPAFYCTRELVVSEKPDFGKVIDDYRRNMKEDLLALWKIWVPATAINFAFMPMHLRIPFVAGVSLLWTGVLSAMRGGDIAHGDEMAGGAVTGSTYLLLKEGLDAFNTTPVEMDLNMSHLNISAAGKNRAGLVAMLSRHISDNGGNVTHSKMTRLGSEFIIQMHVAVQPLKRQSFLKSLKSKHLTTELDIQAVQLSQRSTAAHSAKMGMRIHCVGNDRPGMLAAVSEKVASKGMSIEDITTKLRVSKSGEREFVIDALVSSTTLLDRADLDHVIHDISSLQEDLSLSHFDVRVHTA</sequence>
<keyword evidence="5" id="KW-0472">Membrane</keyword>
<dbReference type="PROSITE" id="PS51671">
    <property type="entry name" value="ACT"/>
    <property type="match status" value="1"/>
</dbReference>
<dbReference type="GO" id="GO:0005737">
    <property type="term" value="C:cytoplasm"/>
    <property type="evidence" value="ECO:0007669"/>
    <property type="project" value="TreeGrafter"/>
</dbReference>
<dbReference type="GO" id="GO:0016020">
    <property type="term" value="C:membrane"/>
    <property type="evidence" value="ECO:0007669"/>
    <property type="project" value="UniProtKB-SubCell"/>
</dbReference>
<feature type="domain" description="ACT" evidence="6">
    <location>
        <begin position="323"/>
        <end position="406"/>
    </location>
</feature>
<evidence type="ECO:0000259" key="6">
    <source>
        <dbReference type="PROSITE" id="PS51671"/>
    </source>
</evidence>